<dbReference type="Pfam" id="PF07751">
    <property type="entry name" value="Abi_2"/>
    <property type="match status" value="1"/>
</dbReference>
<keyword evidence="2" id="KW-1185">Reference proteome</keyword>
<evidence type="ECO:0000313" key="2">
    <source>
        <dbReference type="Proteomes" id="UP001319045"/>
    </source>
</evidence>
<dbReference type="RefSeq" id="WP_207154696.1">
    <property type="nucleotide sequence ID" value="NZ_AP024484.1"/>
</dbReference>
<dbReference type="Proteomes" id="UP001319045">
    <property type="component" value="Chromosome"/>
</dbReference>
<organism evidence="1 2">
    <name type="scientific">Prevotella herbatica</name>
    <dbReference type="NCBI Taxonomy" id="2801997"/>
    <lineage>
        <taxon>Bacteria</taxon>
        <taxon>Pseudomonadati</taxon>
        <taxon>Bacteroidota</taxon>
        <taxon>Bacteroidia</taxon>
        <taxon>Bacteroidales</taxon>
        <taxon>Prevotellaceae</taxon>
        <taxon>Prevotella</taxon>
    </lineage>
</organism>
<gene>
    <name evidence="1" type="ORF">prwr041_04220</name>
</gene>
<dbReference type="Gene3D" id="2.60.40.3340">
    <property type="entry name" value="Domain of unknown function DUF4426"/>
    <property type="match status" value="1"/>
</dbReference>
<sequence length="294" mass="35018">MTKKLATTIEQQIQLLKDRGMTISNEDKAKSILMDKGYYRLGFYWFPFETTYPDTTKRSHKFKEGTEFRDAVALYYFDSNLRTILAEYLYRIEINFRTNLIYNVSNHYNADPYWFSNLSIVKDKFLDSLDRNYSNIMKNDAIKIHHKHHKKDKYAPAWKTLEYMTFGEIITLYNSLRDDDLRLKIAAKYNIKNLKTMSSLMTNIRVLRNLCAHSHNIFDLHLKLSLRKGPINNMNGHNNDLVGCLLFIHYIIFSISKNRALDFKNRIKELVENESDEKIHYIIDYIKDFYQALE</sequence>
<dbReference type="InterPro" id="IPR011664">
    <property type="entry name" value="Abi_system_AbiD/AbiF-like"/>
</dbReference>
<evidence type="ECO:0000313" key="1">
    <source>
        <dbReference type="EMBL" id="BCS84529.1"/>
    </source>
</evidence>
<accession>A0ABM7NVN3</accession>
<dbReference type="EMBL" id="AP024484">
    <property type="protein sequence ID" value="BCS84529.1"/>
    <property type="molecule type" value="Genomic_DNA"/>
</dbReference>
<protein>
    <submittedName>
        <fullName evidence="1">Abi family protein</fullName>
    </submittedName>
</protein>
<name>A0ABM7NVN3_9BACT</name>
<reference evidence="1 2" key="1">
    <citation type="journal article" date="2022" name="Int. J. Syst. Evol. Microbiol.">
        <title>Prevotella herbatica sp. nov., a plant polysaccharide-decomposing anaerobic bacterium isolated from a methanogenic reactor.</title>
        <authorList>
            <person name="Uek A."/>
            <person name="Tonouchi A."/>
            <person name="Kaku N."/>
            <person name="Ueki K."/>
        </authorList>
    </citation>
    <scope>NUCLEOTIDE SEQUENCE [LARGE SCALE GENOMIC DNA]</scope>
    <source>
        <strain evidence="1 2">WR041</strain>
    </source>
</reference>
<proteinExistence type="predicted"/>